<dbReference type="AlphaFoldDB" id="A0A3L6T573"/>
<dbReference type="PANTHER" id="PTHR36810:SF1">
    <property type="entry name" value="OS05G0232200 PROTEIN"/>
    <property type="match status" value="1"/>
</dbReference>
<name>A0A3L6T573_PANMI</name>
<keyword evidence="2" id="KW-0472">Membrane</keyword>
<dbReference type="EMBL" id="PQIB02000003">
    <property type="protein sequence ID" value="RLN31046.1"/>
    <property type="molecule type" value="Genomic_DNA"/>
</dbReference>
<comment type="caution">
    <text evidence="3">The sequence shown here is derived from an EMBL/GenBank/DDBJ whole genome shotgun (WGS) entry which is preliminary data.</text>
</comment>
<gene>
    <name evidence="3" type="ORF">C2845_PM05G27450</name>
</gene>
<keyword evidence="2" id="KW-0812">Transmembrane</keyword>
<proteinExistence type="predicted"/>
<evidence type="ECO:0000313" key="3">
    <source>
        <dbReference type="EMBL" id="RLN31046.1"/>
    </source>
</evidence>
<feature type="transmembrane region" description="Helical" evidence="2">
    <location>
        <begin position="85"/>
        <end position="101"/>
    </location>
</feature>
<sequence>MSTDSQPQVQLAQTTSTGCTWCFRLQLLLKKIRIGGLLCSTKQEFKKNAWQHPHLRKFSVFMIHNYVLLEHLKKMPVLFCLKQELIVLVFFSFFFPFHYAATQPPAITPLFLQVGMGKREYSGNIEQDGLSIPVTSLRENMVIMLYNADRELISKSELKTKAIVESGTMDVVFTLDSGGKIILQVQFVLNDGDRKRIQEMRNSAMKRKQQELLGDGYEVNFPDSPLSKRLIEKISNIQSKGDERPKLRKSVSLDDLQERAVFSGINVYPRMKALRNLLLQRGVRNTSRSEDPCGSKIGNGKPESKSSSSVKKMISAFEGTSPQSLASDIDASLTDSGISSTQASKAIVPFGDNKGSNYRSGKTVFFHHKKSSAPGQIGMPNPTERRSGGSSSGDRASKPKLRENELNRTKRRSQAKYRRSIGPSYSLERMHSRDYVEHSLNYLVATSSTRIHPHICVTTATKQLKDLLELEYWKSHAHMKHTDETQEGGRAAIVVIACGAMFLNNR</sequence>
<evidence type="ECO:0000256" key="2">
    <source>
        <dbReference type="SAM" id="Phobius"/>
    </source>
</evidence>
<dbReference type="OrthoDB" id="657766at2759"/>
<evidence type="ECO:0000256" key="1">
    <source>
        <dbReference type="SAM" id="MobiDB-lite"/>
    </source>
</evidence>
<protein>
    <submittedName>
        <fullName evidence="3">Uncharacterized protein</fullName>
    </submittedName>
</protein>
<evidence type="ECO:0000313" key="4">
    <source>
        <dbReference type="Proteomes" id="UP000275267"/>
    </source>
</evidence>
<feature type="compositionally biased region" description="Basic and acidic residues" evidence="1">
    <location>
        <begin position="395"/>
        <end position="408"/>
    </location>
</feature>
<reference evidence="4" key="1">
    <citation type="journal article" date="2019" name="Nat. Commun.">
        <title>The genome of broomcorn millet.</title>
        <authorList>
            <person name="Zou C."/>
            <person name="Miki D."/>
            <person name="Li D."/>
            <person name="Tang Q."/>
            <person name="Xiao L."/>
            <person name="Rajput S."/>
            <person name="Deng P."/>
            <person name="Jia W."/>
            <person name="Huang R."/>
            <person name="Zhang M."/>
            <person name="Sun Y."/>
            <person name="Hu J."/>
            <person name="Fu X."/>
            <person name="Schnable P.S."/>
            <person name="Li F."/>
            <person name="Zhang H."/>
            <person name="Feng B."/>
            <person name="Zhu X."/>
            <person name="Liu R."/>
            <person name="Schnable J.C."/>
            <person name="Zhu J.-K."/>
            <person name="Zhang H."/>
        </authorList>
    </citation>
    <scope>NUCLEOTIDE SEQUENCE [LARGE SCALE GENOMIC DNA]</scope>
</reference>
<feature type="compositionally biased region" description="Basic residues" evidence="1">
    <location>
        <begin position="409"/>
        <end position="419"/>
    </location>
</feature>
<keyword evidence="2" id="KW-1133">Transmembrane helix</keyword>
<dbReference type="PANTHER" id="PTHR36810">
    <property type="entry name" value="BNACNNG47150D PROTEIN"/>
    <property type="match status" value="1"/>
</dbReference>
<organism evidence="3 4">
    <name type="scientific">Panicum miliaceum</name>
    <name type="common">Proso millet</name>
    <name type="synonym">Broomcorn millet</name>
    <dbReference type="NCBI Taxonomy" id="4540"/>
    <lineage>
        <taxon>Eukaryota</taxon>
        <taxon>Viridiplantae</taxon>
        <taxon>Streptophyta</taxon>
        <taxon>Embryophyta</taxon>
        <taxon>Tracheophyta</taxon>
        <taxon>Spermatophyta</taxon>
        <taxon>Magnoliopsida</taxon>
        <taxon>Liliopsida</taxon>
        <taxon>Poales</taxon>
        <taxon>Poaceae</taxon>
        <taxon>PACMAD clade</taxon>
        <taxon>Panicoideae</taxon>
        <taxon>Panicodae</taxon>
        <taxon>Paniceae</taxon>
        <taxon>Panicinae</taxon>
        <taxon>Panicum</taxon>
        <taxon>Panicum sect. Panicum</taxon>
    </lineage>
</organism>
<feature type="region of interest" description="Disordered" evidence="1">
    <location>
        <begin position="285"/>
        <end position="311"/>
    </location>
</feature>
<accession>A0A3L6T573</accession>
<keyword evidence="4" id="KW-1185">Reference proteome</keyword>
<dbReference type="Proteomes" id="UP000275267">
    <property type="component" value="Unassembled WGS sequence"/>
</dbReference>
<feature type="region of interest" description="Disordered" evidence="1">
    <location>
        <begin position="370"/>
        <end position="422"/>
    </location>
</feature>